<reference evidence="1" key="1">
    <citation type="submission" date="2014-09" db="EMBL/GenBank/DDBJ databases">
        <authorList>
            <person name="Magalhaes I.L.F."/>
            <person name="Oliveira U."/>
            <person name="Santos F.R."/>
            <person name="Vidigal T.H.D.A."/>
            <person name="Brescovit A.D."/>
            <person name="Santos A.J."/>
        </authorList>
    </citation>
    <scope>NUCLEOTIDE SEQUENCE</scope>
    <source>
        <tissue evidence="1">Shoot tissue taken approximately 20 cm above the soil surface</tissue>
    </source>
</reference>
<dbReference type="EMBL" id="GBRH01279537">
    <property type="protein sequence ID" value="JAD18358.1"/>
    <property type="molecule type" value="Transcribed_RNA"/>
</dbReference>
<dbReference type="AlphaFoldDB" id="A0A0A8Y016"/>
<evidence type="ECO:0000313" key="1">
    <source>
        <dbReference type="EMBL" id="JAD18358.1"/>
    </source>
</evidence>
<name>A0A0A8Y016_ARUDO</name>
<accession>A0A0A8Y016</accession>
<protein>
    <submittedName>
        <fullName evidence="1">Uncharacterized protein</fullName>
    </submittedName>
</protein>
<sequence>MQGCIHDIFCNRTLELSVVHKITQHICTIKRSVSDEARLI</sequence>
<organism evidence="1">
    <name type="scientific">Arundo donax</name>
    <name type="common">Giant reed</name>
    <name type="synonym">Donax arundinaceus</name>
    <dbReference type="NCBI Taxonomy" id="35708"/>
    <lineage>
        <taxon>Eukaryota</taxon>
        <taxon>Viridiplantae</taxon>
        <taxon>Streptophyta</taxon>
        <taxon>Embryophyta</taxon>
        <taxon>Tracheophyta</taxon>
        <taxon>Spermatophyta</taxon>
        <taxon>Magnoliopsida</taxon>
        <taxon>Liliopsida</taxon>
        <taxon>Poales</taxon>
        <taxon>Poaceae</taxon>
        <taxon>PACMAD clade</taxon>
        <taxon>Arundinoideae</taxon>
        <taxon>Arundineae</taxon>
        <taxon>Arundo</taxon>
    </lineage>
</organism>
<proteinExistence type="predicted"/>
<reference evidence="1" key="2">
    <citation type="journal article" date="2015" name="Data Brief">
        <title>Shoot transcriptome of the giant reed, Arundo donax.</title>
        <authorList>
            <person name="Barrero R.A."/>
            <person name="Guerrero F.D."/>
            <person name="Moolhuijzen P."/>
            <person name="Goolsby J.A."/>
            <person name="Tidwell J."/>
            <person name="Bellgard S.E."/>
            <person name="Bellgard M.I."/>
        </authorList>
    </citation>
    <scope>NUCLEOTIDE SEQUENCE</scope>
    <source>
        <tissue evidence="1">Shoot tissue taken approximately 20 cm above the soil surface</tissue>
    </source>
</reference>